<evidence type="ECO:0000256" key="1">
    <source>
        <dbReference type="SAM" id="SignalP"/>
    </source>
</evidence>
<name>A0ABP7QX41_9BURK</name>
<reference evidence="3" key="1">
    <citation type="journal article" date="2019" name="Int. J. Syst. Evol. Microbiol.">
        <title>The Global Catalogue of Microorganisms (GCM) 10K type strain sequencing project: providing services to taxonomists for standard genome sequencing and annotation.</title>
        <authorList>
            <consortium name="The Broad Institute Genomics Platform"/>
            <consortium name="The Broad Institute Genome Sequencing Center for Infectious Disease"/>
            <person name="Wu L."/>
            <person name="Ma J."/>
        </authorList>
    </citation>
    <scope>NUCLEOTIDE SEQUENCE [LARGE SCALE GENOMIC DNA]</scope>
    <source>
        <strain evidence="3">JCM 17561</strain>
    </source>
</reference>
<feature type="signal peptide" evidence="1">
    <location>
        <begin position="1"/>
        <end position="21"/>
    </location>
</feature>
<dbReference type="NCBIfam" id="TIGR03370">
    <property type="entry name" value="VPLPA-CTERM"/>
    <property type="match status" value="1"/>
</dbReference>
<accession>A0ABP7QX41</accession>
<evidence type="ECO:0000313" key="2">
    <source>
        <dbReference type="EMBL" id="GAA3988833.1"/>
    </source>
</evidence>
<dbReference type="EMBL" id="BAABBP010000006">
    <property type="protein sequence ID" value="GAA3988833.1"/>
    <property type="molecule type" value="Genomic_DNA"/>
</dbReference>
<protein>
    <recommendedName>
        <fullName evidence="4">PEP-CTERM sorting domain-containing protein</fullName>
    </recommendedName>
</protein>
<comment type="caution">
    <text evidence="2">The sequence shown here is derived from an EMBL/GenBank/DDBJ whole genome shotgun (WGS) entry which is preliminary data.</text>
</comment>
<dbReference type="Proteomes" id="UP001501627">
    <property type="component" value="Unassembled WGS sequence"/>
</dbReference>
<gene>
    <name evidence="2" type="ORF">GCM10022279_09910</name>
</gene>
<dbReference type="RefSeq" id="WP_344868563.1">
    <property type="nucleotide sequence ID" value="NZ_BAABBP010000006.1"/>
</dbReference>
<evidence type="ECO:0008006" key="4">
    <source>
        <dbReference type="Google" id="ProtNLM"/>
    </source>
</evidence>
<proteinExistence type="predicted"/>
<organism evidence="2 3">
    <name type="scientific">Comamonas faecalis</name>
    <dbReference type="NCBI Taxonomy" id="1387849"/>
    <lineage>
        <taxon>Bacteria</taxon>
        <taxon>Pseudomonadati</taxon>
        <taxon>Pseudomonadota</taxon>
        <taxon>Betaproteobacteria</taxon>
        <taxon>Burkholderiales</taxon>
        <taxon>Comamonadaceae</taxon>
        <taxon>Comamonas</taxon>
    </lineage>
</organism>
<feature type="chain" id="PRO_5045985246" description="PEP-CTERM sorting domain-containing protein" evidence="1">
    <location>
        <begin position="22"/>
        <end position="271"/>
    </location>
</feature>
<keyword evidence="1" id="KW-0732">Signal</keyword>
<evidence type="ECO:0000313" key="3">
    <source>
        <dbReference type="Proteomes" id="UP001501627"/>
    </source>
</evidence>
<sequence length="271" mass="27511">MKIKHLVSFAAAACLAASVSAETLPLTFAIQGNAGTGSPNGHVSAPPAPVEGSGYYYVSTYKGTNGVGALPSVGGMGNPTNGSTLTTGLFNANSGDVLNFYFNYVTSDGAGYADYAWARLLDSDANQVALLFTARTTPGGSTVPGFGMPAPGATLTPADVSINAGAPQWSQLGGSSGTCYDTGCGSTGWILSEFEIGLEGQYMLQLGVTNWNDTLYDSGLAFAGLKIGDTEIAPPVSAVPLPGAGWLMMGGLGSLAAMRRRRKAKAEGGSQ</sequence>
<dbReference type="InterPro" id="IPR022472">
    <property type="entry name" value="VPLPA-CTERM"/>
</dbReference>
<keyword evidence="3" id="KW-1185">Reference proteome</keyword>
<dbReference type="NCBIfam" id="NF038132">
    <property type="entry name" value="PEP_NF038132"/>
    <property type="match status" value="1"/>
</dbReference>